<dbReference type="RefSeq" id="WP_230988871.1">
    <property type="nucleotide sequence ID" value="NZ_BJMM01000029.1"/>
</dbReference>
<feature type="region of interest" description="Disordered" evidence="1">
    <location>
        <begin position="385"/>
        <end position="430"/>
    </location>
</feature>
<feature type="compositionally biased region" description="Basic and acidic residues" evidence="1">
    <location>
        <begin position="96"/>
        <end position="107"/>
    </location>
</feature>
<feature type="compositionally biased region" description="Basic and acidic residues" evidence="1">
    <location>
        <begin position="321"/>
        <end position="332"/>
    </location>
</feature>
<evidence type="ECO:0000313" key="3">
    <source>
        <dbReference type="EMBL" id="GEB52237.1"/>
    </source>
</evidence>
<reference evidence="3 4" key="1">
    <citation type="submission" date="2019-06" db="EMBL/GenBank/DDBJ databases">
        <title>Whole genome shotgun sequence of Streptomyces cacaoi subsp. cacaoi NBRC 12748.</title>
        <authorList>
            <person name="Hosoyama A."/>
            <person name="Uohara A."/>
            <person name="Ohji S."/>
            <person name="Ichikawa N."/>
        </authorList>
    </citation>
    <scope>NUCLEOTIDE SEQUENCE [LARGE SCALE GENOMIC DNA]</scope>
    <source>
        <strain evidence="3 4">NBRC 12748</strain>
    </source>
</reference>
<feature type="transmembrane region" description="Helical" evidence="2">
    <location>
        <begin position="22"/>
        <end position="43"/>
    </location>
</feature>
<feature type="region of interest" description="Disordered" evidence="1">
    <location>
        <begin position="274"/>
        <end position="346"/>
    </location>
</feature>
<evidence type="ECO:0000313" key="4">
    <source>
        <dbReference type="Proteomes" id="UP000319210"/>
    </source>
</evidence>
<name>A0A4Y3R5Y9_STRCI</name>
<keyword evidence="4" id="KW-1185">Reference proteome</keyword>
<comment type="caution">
    <text evidence="3">The sequence shown here is derived from an EMBL/GenBank/DDBJ whole genome shotgun (WGS) entry which is preliminary data.</text>
</comment>
<feature type="region of interest" description="Disordered" evidence="1">
    <location>
        <begin position="128"/>
        <end position="152"/>
    </location>
</feature>
<keyword evidence="2" id="KW-1133">Transmembrane helix</keyword>
<feature type="compositionally biased region" description="Low complexity" evidence="1">
    <location>
        <begin position="65"/>
        <end position="81"/>
    </location>
</feature>
<keyword evidence="2" id="KW-0812">Transmembrane</keyword>
<gene>
    <name evidence="3" type="ORF">SCA03_47880</name>
</gene>
<accession>A0A4Y3R5Y9</accession>
<proteinExistence type="predicted"/>
<feature type="compositionally biased region" description="Gly residues" evidence="1">
    <location>
        <begin position="278"/>
        <end position="290"/>
    </location>
</feature>
<organism evidence="3 4">
    <name type="scientific">Streptomyces cacaoi</name>
    <dbReference type="NCBI Taxonomy" id="1898"/>
    <lineage>
        <taxon>Bacteria</taxon>
        <taxon>Bacillati</taxon>
        <taxon>Actinomycetota</taxon>
        <taxon>Actinomycetes</taxon>
        <taxon>Kitasatosporales</taxon>
        <taxon>Streptomycetaceae</taxon>
        <taxon>Streptomyces</taxon>
    </lineage>
</organism>
<feature type="region of interest" description="Disordered" evidence="1">
    <location>
        <begin position="169"/>
        <end position="188"/>
    </location>
</feature>
<sequence length="516" mass="51794">MSTDQSPDSEDRPVPRRGRRQLPVVAVAAAVLVAGGGGAYWAATGSSDDDGAGSGSRPPKLTLDGAAARAGDGSASAPGDAEGPRRYRATGSLPDGPERAAVHRVGHDVRKDEVARLAKALKVEGAVRKEKGRWSVSGGSDKSPRLTADRGSAGGAWAYVDGTDVPLTAGDGGDPAPDGEPVSAGKAKDAVRPVLETLGMKDAGLKAGATVGGTRTVTVTPKVAGLPTHGWDSSFVVGPDGNITRAQGSWSETAKGAAYPVLSASATLDRLNTASRSQGGGMRVDGGGGPAPQTAGGPAAGDTAAKVDKATAEPDPGSDGKGGDGSRGDGDGRTGPAEVSDATFGLSLERSKGKPVLVPAWIYQVQRPGGGGDSQVTHPAVEPKFLAAPRGDGSGTAPGEQPGSQPPGHSAPGAPPKGDVGAGGRQSGPQAVEAYSADGRTLTLHFWGGVCSTYHAKADESGSSVKVRVTAEPKDKDGGRVCVKIAKRQTAKVELEKALGGRKVVDQRDGDRLPRK</sequence>
<feature type="region of interest" description="Disordered" evidence="1">
    <location>
        <begin position="1"/>
        <end position="23"/>
    </location>
</feature>
<keyword evidence="2" id="KW-0472">Membrane</keyword>
<feature type="compositionally biased region" description="Low complexity" evidence="1">
    <location>
        <begin position="291"/>
        <end position="304"/>
    </location>
</feature>
<evidence type="ECO:0000256" key="1">
    <source>
        <dbReference type="SAM" id="MobiDB-lite"/>
    </source>
</evidence>
<dbReference type="Proteomes" id="UP000319210">
    <property type="component" value="Unassembled WGS sequence"/>
</dbReference>
<feature type="region of interest" description="Disordered" evidence="1">
    <location>
        <begin position="39"/>
        <end position="107"/>
    </location>
</feature>
<evidence type="ECO:0000256" key="2">
    <source>
        <dbReference type="SAM" id="Phobius"/>
    </source>
</evidence>
<dbReference type="AlphaFoldDB" id="A0A4Y3R5Y9"/>
<protein>
    <submittedName>
        <fullName evidence="3">Membrane protein</fullName>
    </submittedName>
</protein>
<dbReference type="EMBL" id="BJMM01000029">
    <property type="protein sequence ID" value="GEB52237.1"/>
    <property type="molecule type" value="Genomic_DNA"/>
</dbReference>